<reference evidence="3 4" key="2">
    <citation type="journal article" date="2011" name="Mol. Biol. Evol.">
        <title>Unity in variety--the pan-genome of the Chlamydiae.</title>
        <authorList>
            <person name="Collingro A."/>
            <person name="Tischler P."/>
            <person name="Weinmaier T."/>
            <person name="Penz T."/>
            <person name="Heinz E."/>
            <person name="Brunham R.C."/>
            <person name="Read T.D."/>
            <person name="Bavoil P.M."/>
            <person name="Sachse K."/>
            <person name="Kahane S."/>
            <person name="Friedman M.G."/>
            <person name="Rattei T."/>
            <person name="Myers G.S."/>
            <person name="Horn M."/>
        </authorList>
    </citation>
    <scope>NUCLEOTIDE SEQUENCE [LARGE SCALE GENOMIC DNA]</scope>
    <source>
        <strain evidence="4">ATCC VR-1471 / Z</strain>
    </source>
</reference>
<dbReference type="Pfam" id="PF00092">
    <property type="entry name" value="VWA"/>
    <property type="match status" value="1"/>
</dbReference>
<dbReference type="eggNOG" id="COG2304">
    <property type="taxonomic scope" value="Bacteria"/>
</dbReference>
<dbReference type="InterPro" id="IPR002035">
    <property type="entry name" value="VWF_A"/>
</dbReference>
<dbReference type="Gene3D" id="3.40.50.410">
    <property type="entry name" value="von Willebrand factor, type A domain"/>
    <property type="match status" value="1"/>
</dbReference>
<feature type="compositionally biased region" description="Polar residues" evidence="1">
    <location>
        <begin position="165"/>
        <end position="176"/>
    </location>
</feature>
<dbReference type="EMBL" id="FR872582">
    <property type="protein sequence ID" value="CCB87992.1"/>
    <property type="molecule type" value="Genomic_DNA"/>
</dbReference>
<dbReference type="PROSITE" id="PS50234">
    <property type="entry name" value="VWFA"/>
    <property type="match status" value="1"/>
</dbReference>
<dbReference type="Proteomes" id="UP000000496">
    <property type="component" value="Chromosome gsn.131"/>
</dbReference>
<organism evidence="3 4">
    <name type="scientific">Simkania negevensis (strain ATCC VR-1471 / DSM 27360 / Z)</name>
    <dbReference type="NCBI Taxonomy" id="331113"/>
    <lineage>
        <taxon>Bacteria</taxon>
        <taxon>Pseudomonadati</taxon>
        <taxon>Chlamydiota</taxon>
        <taxon>Chlamydiia</taxon>
        <taxon>Parachlamydiales</taxon>
        <taxon>Simkaniaceae</taxon>
        <taxon>Simkania</taxon>
    </lineage>
</organism>
<feature type="compositionally biased region" description="Basic and acidic residues" evidence="1">
    <location>
        <begin position="196"/>
        <end position="206"/>
    </location>
</feature>
<dbReference type="RefSeq" id="WP_013942459.1">
    <property type="nucleotide sequence ID" value="NC_015713.1"/>
</dbReference>
<feature type="compositionally biased region" description="Basic and acidic residues" evidence="1">
    <location>
        <begin position="580"/>
        <end position="592"/>
    </location>
</feature>
<reference key="1">
    <citation type="journal article" date="2011" name="Mol. Biol. Evol.">
        <title>Unity in variety -- the pan-genome of the Chlamydiae.</title>
        <authorList>
            <person name="Collingro A."/>
            <person name="Tischler P."/>
            <person name="Weinmaier T."/>
            <person name="Penz T."/>
            <person name="Heinz E."/>
            <person name="Brunham R.C."/>
            <person name="Read T.D."/>
            <person name="Bavoil P.M."/>
            <person name="Sachse K."/>
            <person name="Kahane S."/>
            <person name="Friedman M.G."/>
            <person name="Rattei T."/>
            <person name="Myers G.S.A."/>
            <person name="Horn M."/>
        </authorList>
    </citation>
    <scope>NUCLEOTIDE SEQUENCE</scope>
    <source>
        <strain>Z</strain>
    </source>
</reference>
<sequence>MRKRPSSSQKRKPLLLTSLAASLTLHAGAVYFLLSHPFSFLSASSSTKHDQSLVQAIEPTFEAEVALKETLNRLILREVATQSSAQDSPHLELTKTKLKILTNFAYAPSVTAPTTPPPFHLETPTYTINDSDEFAQLKPNPFDQKKRINFSQPLETESGPLVASNEPQNEKTTPNAPQKIDKLPLAVPKTEKVVSELMPSEHEVKKGKPQKTQQIEKSNTLSQVASKTERPKQKSSPSFVPQAESITKKQFDRETLYYFYDEKLESSYTPKLQVSLPLKAPLFKTPISSPKKRFEPHTQQSIAFFQSITPLDLSPLQEDHILFDLIPLAEKVSKPGLPQTPLLPRVEGSQSPSAQLNFNHPQVSHQTELAQREINRPSAPINKSIGQTFPKKLPEVPEEKLAALSKMGNFRPEKEQINPPEPLEKSSFHRQQQLLIYQASFPFELAVDSVILTAPFLSPSKKPLIYTSSQVILPELGWSSQRTPEEAAITHITPKKEAIDPSCATYPNHALASQLRIPKYESSVARVLAPPSPFSPKYLVRTFDFRQAPLAFKSSDFSSIDLPEFTLSEDTRIALQQAEPKQEEVRPLKHDSTLALDLSGMDSKEKRLYNPEEVEELPLSPSHTVRPKQRLSKHSSALAIQKKPSMSEQPSLEKKAPASAIEPKEESIAFSFDSTPAKELATPSLPSFLMKQPSTAIFDVASTPFATLPHIAHAPPLKDLPKAQLSVSPSTIEKQIALHIPDHELPLTQKTVPTLKPQHEEPIAPPLPKRENVSLTISKPLNSKAPPLDLEGGEPAMKHDPLTLVKKEFPLEEPLAMPSLPYLSEKRVASSKVPFKPTKALSELPSVETFIALVPRSEAFPNTKQLLSKGPIPHREAQKDLQTSYTLTRKIKEVETEDISSQAKELIEKHYTETLAQNSSVNVAKPELKKPLTEADFHTINETHRFTQGYLSEIPATASLDTVSFQNDFETSVTYVKKPDGKGYNFALKIKPNEKLYFGSPEQNFIFIVDGSGTIKKHRYNTFKDAVVKSLSYMQDGDSFNILVADSQVAAMNDKPMIWSKEGIHKVRNYLQSRTYRGYFSNYDAFDLLTKASEYFDQTKENIVILITDGHSLETISKHKESLRALAENNKGLFSLFTACASQGNNIAMLDLISTFNNGEFMYSQTNAAFPRKLAVLVKHIESLIAKDIRIHVTSSASNLDIQFYPNQESYPSLYADQPYILYGSIDRLEDFELILQGRAGNSWINIKQKVSFRNAEEAGHKLKRNFALQQAYACYDYYLKKNDPFFLTEAERILSPHLVSPATR</sequence>
<dbReference type="InterPro" id="IPR036465">
    <property type="entry name" value="vWFA_dom_sf"/>
</dbReference>
<protein>
    <recommendedName>
        <fullName evidence="2">VWFA domain-containing protein</fullName>
    </recommendedName>
</protein>
<keyword evidence="4" id="KW-1185">Reference proteome</keyword>
<name>F8L4K8_SIMNZ</name>
<dbReference type="OrthoDB" id="21227at2"/>
<gene>
    <name evidence="3" type="ordered locus">SNE_A01140</name>
</gene>
<evidence type="ECO:0000259" key="2">
    <source>
        <dbReference type="PROSITE" id="PS50234"/>
    </source>
</evidence>
<feature type="region of interest" description="Disordered" evidence="1">
    <location>
        <begin position="578"/>
        <end position="661"/>
    </location>
</feature>
<proteinExistence type="predicted"/>
<accession>F8L4K8</accession>
<feature type="region of interest" description="Disordered" evidence="1">
    <location>
        <begin position="196"/>
        <end position="245"/>
    </location>
</feature>
<evidence type="ECO:0000313" key="4">
    <source>
        <dbReference type="Proteomes" id="UP000000496"/>
    </source>
</evidence>
<dbReference type="KEGG" id="sng:SNE_A01140"/>
<feature type="domain" description="VWFA" evidence="2">
    <location>
        <begin position="1004"/>
        <end position="1181"/>
    </location>
</feature>
<dbReference type="HOGENOM" id="CLU_261146_0_0_0"/>
<feature type="compositionally biased region" description="Basic and acidic residues" evidence="1">
    <location>
        <begin position="651"/>
        <end position="661"/>
    </location>
</feature>
<dbReference type="STRING" id="331113.SNE_A01140"/>
<dbReference type="SUPFAM" id="SSF53300">
    <property type="entry name" value="vWA-like"/>
    <property type="match status" value="1"/>
</dbReference>
<feature type="region of interest" description="Disordered" evidence="1">
    <location>
        <begin position="155"/>
        <end position="184"/>
    </location>
</feature>
<evidence type="ECO:0000256" key="1">
    <source>
        <dbReference type="SAM" id="MobiDB-lite"/>
    </source>
</evidence>
<feature type="compositionally biased region" description="Polar residues" evidence="1">
    <location>
        <begin position="210"/>
        <end position="226"/>
    </location>
</feature>
<evidence type="ECO:0000313" key="3">
    <source>
        <dbReference type="EMBL" id="CCB87992.1"/>
    </source>
</evidence>